<dbReference type="Pfam" id="PF01541">
    <property type="entry name" value="GIY-YIG"/>
    <property type="match status" value="1"/>
</dbReference>
<keyword evidence="3" id="KW-0540">Nuclease</keyword>
<gene>
    <name evidence="3" type="ORF">CWI84_02400</name>
</gene>
<sequence length="90" mass="10480">MSDSNPTQWFVYILCCADDTLYTGVTTDLERRLHQHNHLVSGARYTRARRPVTLVWHCRADSRSAACQQEYRIKQLSRAEKQQLIEGKLS</sequence>
<proteinExistence type="inferred from homology"/>
<dbReference type="PANTHER" id="PTHR34477:SF1">
    <property type="entry name" value="UPF0213 PROTEIN YHBQ"/>
    <property type="match status" value="1"/>
</dbReference>
<keyword evidence="3" id="KW-0378">Hydrolase</keyword>
<dbReference type="OrthoDB" id="9797095at2"/>
<name>A0A432ZSS5_9GAMM</name>
<dbReference type="PANTHER" id="PTHR34477">
    <property type="entry name" value="UPF0213 PROTEIN YHBQ"/>
    <property type="match status" value="1"/>
</dbReference>
<reference evidence="3 4" key="1">
    <citation type="journal article" date="2011" name="Front. Microbiol.">
        <title>Genomic signatures of strain selection and enhancement in Bacillus atrophaeus var. globigii, a historical biowarfare simulant.</title>
        <authorList>
            <person name="Gibbons H.S."/>
            <person name="Broomall S.M."/>
            <person name="McNew L.A."/>
            <person name="Daligault H."/>
            <person name="Chapman C."/>
            <person name="Bruce D."/>
            <person name="Karavis M."/>
            <person name="Krepps M."/>
            <person name="McGregor P.A."/>
            <person name="Hong C."/>
            <person name="Park K.H."/>
            <person name="Akmal A."/>
            <person name="Feldman A."/>
            <person name="Lin J.S."/>
            <person name="Chang W.E."/>
            <person name="Higgs B.W."/>
            <person name="Demirev P."/>
            <person name="Lindquist J."/>
            <person name="Liem A."/>
            <person name="Fochler E."/>
            <person name="Read T.D."/>
            <person name="Tapia R."/>
            <person name="Johnson S."/>
            <person name="Bishop-Lilly K.A."/>
            <person name="Detter C."/>
            <person name="Han C."/>
            <person name="Sozhamannan S."/>
            <person name="Rosenzweig C.N."/>
            <person name="Skowronski E.W."/>
        </authorList>
    </citation>
    <scope>NUCLEOTIDE SEQUENCE [LARGE SCALE GENOMIC DNA]</scope>
    <source>
        <strain evidence="3 4">CC-PW-9</strain>
    </source>
</reference>
<dbReference type="AlphaFoldDB" id="A0A432ZSS5"/>
<dbReference type="PROSITE" id="PS50164">
    <property type="entry name" value="GIY_YIG"/>
    <property type="match status" value="1"/>
</dbReference>
<dbReference type="GO" id="GO:0004519">
    <property type="term" value="F:endonuclease activity"/>
    <property type="evidence" value="ECO:0007669"/>
    <property type="project" value="UniProtKB-KW"/>
</dbReference>
<dbReference type="InterPro" id="IPR000305">
    <property type="entry name" value="GIY-YIG_endonuc"/>
</dbReference>
<dbReference type="InterPro" id="IPR035901">
    <property type="entry name" value="GIY-YIG_endonuc_sf"/>
</dbReference>
<dbReference type="InterPro" id="IPR050190">
    <property type="entry name" value="UPF0213_domain"/>
</dbReference>
<dbReference type="CDD" id="cd10456">
    <property type="entry name" value="GIY-YIG_UPF0213"/>
    <property type="match status" value="1"/>
</dbReference>
<comment type="caution">
    <text evidence="3">The sequence shown here is derived from an EMBL/GenBank/DDBJ whole genome shotgun (WGS) entry which is preliminary data.</text>
</comment>
<dbReference type="Proteomes" id="UP000287996">
    <property type="component" value="Unassembled WGS sequence"/>
</dbReference>
<organism evidence="3 4">
    <name type="scientific">Idiomarina tyrosinivorans</name>
    <dbReference type="NCBI Taxonomy" id="1445662"/>
    <lineage>
        <taxon>Bacteria</taxon>
        <taxon>Pseudomonadati</taxon>
        <taxon>Pseudomonadota</taxon>
        <taxon>Gammaproteobacteria</taxon>
        <taxon>Alteromonadales</taxon>
        <taxon>Idiomarinaceae</taxon>
        <taxon>Idiomarina</taxon>
    </lineage>
</organism>
<comment type="similarity">
    <text evidence="1">Belongs to the UPF0213 family.</text>
</comment>
<accession>A0A432ZSS5</accession>
<dbReference type="RefSeq" id="WP_126840991.1">
    <property type="nucleotide sequence ID" value="NZ_PIQH01000002.1"/>
</dbReference>
<dbReference type="SUPFAM" id="SSF82771">
    <property type="entry name" value="GIY-YIG endonuclease"/>
    <property type="match status" value="1"/>
</dbReference>
<feature type="domain" description="GIY-YIG" evidence="2">
    <location>
        <begin position="7"/>
        <end position="83"/>
    </location>
</feature>
<keyword evidence="3" id="KW-0255">Endonuclease</keyword>
<evidence type="ECO:0000313" key="4">
    <source>
        <dbReference type="Proteomes" id="UP000287996"/>
    </source>
</evidence>
<dbReference type="EMBL" id="PIQH01000002">
    <property type="protein sequence ID" value="RUO80985.1"/>
    <property type="molecule type" value="Genomic_DNA"/>
</dbReference>
<evidence type="ECO:0000313" key="3">
    <source>
        <dbReference type="EMBL" id="RUO80985.1"/>
    </source>
</evidence>
<protein>
    <submittedName>
        <fullName evidence="3">Endonuclease</fullName>
    </submittedName>
</protein>
<dbReference type="Gene3D" id="3.40.1440.10">
    <property type="entry name" value="GIY-YIG endonuclease"/>
    <property type="match status" value="1"/>
</dbReference>
<evidence type="ECO:0000256" key="1">
    <source>
        <dbReference type="ARBA" id="ARBA00007435"/>
    </source>
</evidence>
<keyword evidence="4" id="KW-1185">Reference proteome</keyword>
<evidence type="ECO:0000259" key="2">
    <source>
        <dbReference type="PROSITE" id="PS50164"/>
    </source>
</evidence>